<gene>
    <name evidence="2" type="ORF">DV711_13710</name>
</gene>
<feature type="signal peptide" evidence="1">
    <location>
        <begin position="1"/>
        <end position="24"/>
    </location>
</feature>
<dbReference type="InterPro" id="IPR010239">
    <property type="entry name" value="CHP02001"/>
</dbReference>
<dbReference type="Pfam" id="PF09694">
    <property type="entry name" value="Gcw_chp"/>
    <property type="match status" value="1"/>
</dbReference>
<dbReference type="NCBIfam" id="TIGR02001">
    <property type="entry name" value="gcw_chp"/>
    <property type="match status" value="1"/>
</dbReference>
<accession>A0A369WFH3</accession>
<dbReference type="OrthoDB" id="9793561at2"/>
<dbReference type="AlphaFoldDB" id="A0A369WFH3"/>
<feature type="chain" id="PRO_5016711983" description="Histidine kinase" evidence="1">
    <location>
        <begin position="25"/>
        <end position="235"/>
    </location>
</feature>
<name>A0A369WFH3_9GAMM</name>
<organism evidence="2 3">
    <name type="scientific">Motiliproteus coralliicola</name>
    <dbReference type="NCBI Taxonomy" id="2283196"/>
    <lineage>
        <taxon>Bacteria</taxon>
        <taxon>Pseudomonadati</taxon>
        <taxon>Pseudomonadota</taxon>
        <taxon>Gammaproteobacteria</taxon>
        <taxon>Oceanospirillales</taxon>
        <taxon>Oceanospirillaceae</taxon>
        <taxon>Motiliproteus</taxon>
    </lineage>
</organism>
<evidence type="ECO:0000313" key="2">
    <source>
        <dbReference type="EMBL" id="RDE19919.1"/>
    </source>
</evidence>
<evidence type="ECO:0000313" key="3">
    <source>
        <dbReference type="Proteomes" id="UP000253769"/>
    </source>
</evidence>
<dbReference type="EMBL" id="QQOH01000003">
    <property type="protein sequence ID" value="RDE19919.1"/>
    <property type="molecule type" value="Genomic_DNA"/>
</dbReference>
<sequence>MMKKTVAKSALVSALLLTSSASMAEISANISLTNDYRYRGISQSAENTAVQGGFDYAHDSGLFVGTWASNVDFGDGDNTNIEHDIYAGYWGEINEDLSYDVTFYRYIYSGASGQNYNEISIGVDYMGARLAYWNAPDYFGGDNTLEYIEANYSLDLPEEISLTLHAGYSFGDELKDDDSEYIDYSISLAKTVAELDLSLTYMDTDIDDDDAYFGKVKSGANANQSALVFSVSKSF</sequence>
<reference evidence="2 3" key="1">
    <citation type="submission" date="2018-07" db="EMBL/GenBank/DDBJ databases">
        <title>Motiliproteus coralliicola sp. nov., a bacterium isolated from Coral.</title>
        <authorList>
            <person name="Wang G."/>
        </authorList>
    </citation>
    <scope>NUCLEOTIDE SEQUENCE [LARGE SCALE GENOMIC DNA]</scope>
    <source>
        <strain evidence="2 3">C34</strain>
    </source>
</reference>
<protein>
    <recommendedName>
        <fullName evidence="4">Histidine kinase</fullName>
    </recommendedName>
</protein>
<comment type="caution">
    <text evidence="2">The sequence shown here is derived from an EMBL/GenBank/DDBJ whole genome shotgun (WGS) entry which is preliminary data.</text>
</comment>
<evidence type="ECO:0008006" key="4">
    <source>
        <dbReference type="Google" id="ProtNLM"/>
    </source>
</evidence>
<keyword evidence="3" id="KW-1185">Reference proteome</keyword>
<dbReference type="Proteomes" id="UP000253769">
    <property type="component" value="Unassembled WGS sequence"/>
</dbReference>
<proteinExistence type="predicted"/>
<evidence type="ECO:0000256" key="1">
    <source>
        <dbReference type="SAM" id="SignalP"/>
    </source>
</evidence>
<keyword evidence="1" id="KW-0732">Signal</keyword>